<dbReference type="EMBL" id="UINC01116797">
    <property type="protein sequence ID" value="SVC88792.1"/>
    <property type="molecule type" value="Genomic_DNA"/>
</dbReference>
<gene>
    <name evidence="1" type="ORF">METZ01_LOCUS341646</name>
</gene>
<dbReference type="InterPro" id="IPR029052">
    <property type="entry name" value="Metallo-depent_PP-like"/>
</dbReference>
<protein>
    <recommendedName>
        <fullName evidence="2">Calcineurin-like phosphoesterase domain-containing protein</fullName>
    </recommendedName>
</protein>
<organism evidence="1">
    <name type="scientific">marine metagenome</name>
    <dbReference type="NCBI Taxonomy" id="408172"/>
    <lineage>
        <taxon>unclassified sequences</taxon>
        <taxon>metagenomes</taxon>
        <taxon>ecological metagenomes</taxon>
    </lineage>
</organism>
<reference evidence="1" key="1">
    <citation type="submission" date="2018-05" db="EMBL/GenBank/DDBJ databases">
        <authorList>
            <person name="Lanie J.A."/>
            <person name="Ng W.-L."/>
            <person name="Kazmierczak K.M."/>
            <person name="Andrzejewski T.M."/>
            <person name="Davidsen T.M."/>
            <person name="Wayne K.J."/>
            <person name="Tettelin H."/>
            <person name="Glass J.I."/>
            <person name="Rusch D."/>
            <person name="Podicherti R."/>
            <person name="Tsui H.-C.T."/>
            <person name="Winkler M.E."/>
        </authorList>
    </citation>
    <scope>NUCLEOTIDE SEQUENCE</scope>
</reference>
<evidence type="ECO:0000313" key="1">
    <source>
        <dbReference type="EMBL" id="SVC88792.1"/>
    </source>
</evidence>
<name>A0A382QVA4_9ZZZZ</name>
<dbReference type="AlphaFoldDB" id="A0A382QVA4"/>
<dbReference type="SUPFAM" id="SSF56300">
    <property type="entry name" value="Metallo-dependent phosphatases"/>
    <property type="match status" value="1"/>
</dbReference>
<evidence type="ECO:0008006" key="2">
    <source>
        <dbReference type="Google" id="ProtNLM"/>
    </source>
</evidence>
<accession>A0A382QVA4</accession>
<sequence>MRTSDDQLGCTTTVIQLISDLHLSADDPALIDQFRRYAAQLESGDQLYILGDLFEYWLGDDAVEFLGHLQAERLLSSISDRGV</sequence>
<proteinExistence type="predicted"/>
<feature type="non-terminal residue" evidence="1">
    <location>
        <position position="83"/>
    </location>
</feature>